<protein>
    <submittedName>
        <fullName evidence="2">DUF2188 domain-containing protein</fullName>
    </submittedName>
</protein>
<sequence length="152" mass="17492">MVWTLEDYPPSMKNLSDIVRKKAIDIANAMVDEGYKEEDAIPIAISQAKEWEDSAEDEEIEHFRKYGKVTTRSPEGQKYESNPERMEEGEVVRPHEDGWAVESEGAQKPSNVFDTKKEAIQRAKEIAENKGTSVTVHKKDRTIQEKYSFKEE</sequence>
<name>A0ABW4HMM9_9BACI</name>
<gene>
    <name evidence="2" type="ORF">ACFSBH_03515</name>
</gene>
<evidence type="ECO:0000313" key="2">
    <source>
        <dbReference type="EMBL" id="MFD1606731.1"/>
    </source>
</evidence>
<dbReference type="RefSeq" id="WP_379596071.1">
    <property type="nucleotide sequence ID" value="NZ_JBHUDE010000011.1"/>
</dbReference>
<dbReference type="EMBL" id="JBHUDE010000011">
    <property type="protein sequence ID" value="MFD1606731.1"/>
    <property type="molecule type" value="Genomic_DNA"/>
</dbReference>
<feature type="compositionally biased region" description="Basic and acidic residues" evidence="1">
    <location>
        <begin position="75"/>
        <end position="94"/>
    </location>
</feature>
<keyword evidence="3" id="KW-1185">Reference proteome</keyword>
<dbReference type="Proteomes" id="UP001597221">
    <property type="component" value="Unassembled WGS sequence"/>
</dbReference>
<accession>A0ABW4HMM9</accession>
<reference evidence="3" key="1">
    <citation type="journal article" date="2019" name="Int. J. Syst. Evol. Microbiol.">
        <title>The Global Catalogue of Microorganisms (GCM) 10K type strain sequencing project: providing services to taxonomists for standard genome sequencing and annotation.</title>
        <authorList>
            <consortium name="The Broad Institute Genomics Platform"/>
            <consortium name="The Broad Institute Genome Sequencing Center for Infectious Disease"/>
            <person name="Wu L."/>
            <person name="Ma J."/>
        </authorList>
    </citation>
    <scope>NUCLEOTIDE SEQUENCE [LARGE SCALE GENOMIC DNA]</scope>
    <source>
        <strain evidence="3">CGMCC 1.12376</strain>
    </source>
</reference>
<organism evidence="2 3">
    <name type="scientific">Oceanobacillus luteolus</name>
    <dbReference type="NCBI Taxonomy" id="1274358"/>
    <lineage>
        <taxon>Bacteria</taxon>
        <taxon>Bacillati</taxon>
        <taxon>Bacillota</taxon>
        <taxon>Bacilli</taxon>
        <taxon>Bacillales</taxon>
        <taxon>Bacillaceae</taxon>
        <taxon>Oceanobacillus</taxon>
    </lineage>
</organism>
<dbReference type="InterPro" id="IPR018691">
    <property type="entry name" value="DUF2188"/>
</dbReference>
<evidence type="ECO:0000313" key="3">
    <source>
        <dbReference type="Proteomes" id="UP001597221"/>
    </source>
</evidence>
<evidence type="ECO:0000256" key="1">
    <source>
        <dbReference type="SAM" id="MobiDB-lite"/>
    </source>
</evidence>
<feature type="region of interest" description="Disordered" evidence="1">
    <location>
        <begin position="66"/>
        <end position="94"/>
    </location>
</feature>
<comment type="caution">
    <text evidence="2">The sequence shown here is derived from an EMBL/GenBank/DDBJ whole genome shotgun (WGS) entry which is preliminary data.</text>
</comment>
<proteinExistence type="predicted"/>
<dbReference type="Pfam" id="PF09954">
    <property type="entry name" value="DUF2188"/>
    <property type="match status" value="1"/>
</dbReference>